<feature type="domain" description="SWIM-type" evidence="3">
    <location>
        <begin position="59"/>
        <end position="98"/>
    </location>
</feature>
<dbReference type="Pfam" id="PF00271">
    <property type="entry name" value="Helicase_C"/>
    <property type="match status" value="1"/>
</dbReference>
<keyword evidence="2" id="KW-0479">Metal-binding</keyword>
<sequence>MPDLDPFAESASDLLVDFDAGTVSRGSDYADEGRVFRMAWSDDELTLGGLCRGSGGQVYETSASFSAVGTSRTLDFTQCTCPVGIMCKHGVALLLTALEAEAAALDGTPGSELAQVTQLPAQWRTTLGAFVRDQPAVDPVPLAILVELPAVHRLMPNPVPTLRLVKQGRGGTWVKKGINWRSVARRAAGHPSAPGRSDFEPAQLRAVVAMARAYLNTGIDEDAMSLGWAPSDIWELLAAADEAGVTLLADPSTGATRIDLFAGARIAFRVTRAADGAFVAPYLQVDHDDWHDSPVGLVGAPVPHGAFTVDDGTLLMGPFDATSDRQALEKLASAGGILIPDADLDEFVAELLPALAATAPVDIEDGAITPPTIEGPTPLLTIRVGDESSQVDWRISYRINDRRRTFDRHEPVAATSMRNAEDETQAWKDARGAMELVARRCTRWQTQATRIIHQSLRGGTRALDGDLDAVVADDTETAVQRASTDLLCRTFTYSLIDTAVLIGELVPELGEDIEVEIIGDPVDFRPAEDDPEISISEDESPVGNDWLNLRITVEVDGHVVPLGAIIRALAANATHLLLSDGTYFSLDNPELRRLSELIREAQDLGEIENGLVRRNTYNATLWEELLSLGVVDDQLAEWHSRVNRLANATLPAPSGPPAGLHADLRDYQRTGLDWLRFLWQNRIGGILADDMGLGKTVQALALMAEASAEIPTGCFLVVAPTSVVGNWVSEAQKFVPDLEAVAVTATEGKSGISFAEHVGGAQIVVTSYTLLRLQFDAINQFRWTGVIFDEAQFVKNHKSKTHQCARRLGAEMKLAITGTPMENNLMELWSLLSLTAPGLFPSPIAFADYYRKPIESGEKPERLEGLRRRIRPVMLRRTKDQVVSDLPAKQEQVLAIELAAKHERIYQTRLNRERQRVLGLLGDWEENRFAIFRSLTMMRQLSLHAGLVDEKDIGVASAKIDYLAEQLPELIAEGHAALVFSQFTGFLGLIRERLDDLGIDHSYLDGSMNAKQRKTAIDEFTSGASKVFLISLKAGGFGLNLTEADYCFVCDPWWNPAAEAQAVDRAHRIGQTRPVTVYRLVSKGTIEEKVVGLQDKKRALFDAVVDDGDLFGSVISPDDVRAMLGDI</sequence>
<keyword evidence="2" id="KW-0862">Zinc</keyword>
<dbReference type="GO" id="GO:0016787">
    <property type="term" value="F:hydrolase activity"/>
    <property type="evidence" value="ECO:0007669"/>
    <property type="project" value="UniProtKB-KW"/>
</dbReference>
<dbReference type="Proteomes" id="UP000271469">
    <property type="component" value="Chromosome"/>
</dbReference>
<proteinExistence type="predicted"/>
<dbReference type="PROSITE" id="PS51192">
    <property type="entry name" value="HELICASE_ATP_BIND_1"/>
    <property type="match status" value="1"/>
</dbReference>
<accession>A0A3G8JSF5</accession>
<keyword evidence="7" id="KW-1185">Reference proteome</keyword>
<name>A0A3G8JSF5_9ACTN</name>
<dbReference type="RefSeq" id="WP_124709525.1">
    <property type="nucleotide sequence ID" value="NZ_CP033972.1"/>
</dbReference>
<dbReference type="Pfam" id="PF00176">
    <property type="entry name" value="SNF2-rel_dom"/>
    <property type="match status" value="1"/>
</dbReference>
<dbReference type="InterPro" id="IPR001650">
    <property type="entry name" value="Helicase_C-like"/>
</dbReference>
<dbReference type="InterPro" id="IPR000330">
    <property type="entry name" value="SNF2_N"/>
</dbReference>
<dbReference type="PROSITE" id="PS51194">
    <property type="entry name" value="HELICASE_CTER"/>
    <property type="match status" value="1"/>
</dbReference>
<dbReference type="KEGG" id="gom:D7316_03718"/>
<reference evidence="6 7" key="1">
    <citation type="submission" date="2018-11" db="EMBL/GenBank/DDBJ databases">
        <title>Gordonia insulae sp. nov., isolated from an island soil.</title>
        <authorList>
            <person name="Kim Y.S."/>
            <person name="Kim S.B."/>
        </authorList>
    </citation>
    <scope>NUCLEOTIDE SEQUENCE [LARGE SCALE GENOMIC DNA]</scope>
    <source>
        <strain evidence="6 7">MMS17-SY073</strain>
    </source>
</reference>
<dbReference type="GO" id="GO:0008270">
    <property type="term" value="F:zinc ion binding"/>
    <property type="evidence" value="ECO:0007669"/>
    <property type="project" value="UniProtKB-KW"/>
</dbReference>
<dbReference type="PANTHER" id="PTHR10799">
    <property type="entry name" value="SNF2/RAD54 HELICASE FAMILY"/>
    <property type="match status" value="1"/>
</dbReference>
<gene>
    <name evidence="6" type="ORF">D7316_03718</name>
</gene>
<evidence type="ECO:0000313" key="6">
    <source>
        <dbReference type="EMBL" id="AZG47110.1"/>
    </source>
</evidence>
<keyword evidence="2" id="KW-0863">Zinc-finger</keyword>
<evidence type="ECO:0000259" key="3">
    <source>
        <dbReference type="PROSITE" id="PS50966"/>
    </source>
</evidence>
<dbReference type="SUPFAM" id="SSF52540">
    <property type="entry name" value="P-loop containing nucleoside triphosphate hydrolases"/>
    <property type="match status" value="2"/>
</dbReference>
<dbReference type="InterPro" id="IPR014001">
    <property type="entry name" value="Helicase_ATP-bd"/>
</dbReference>
<dbReference type="InterPro" id="IPR007527">
    <property type="entry name" value="Znf_SWIM"/>
</dbReference>
<evidence type="ECO:0000259" key="4">
    <source>
        <dbReference type="PROSITE" id="PS51192"/>
    </source>
</evidence>
<dbReference type="SMART" id="SM00487">
    <property type="entry name" value="DEXDc"/>
    <property type="match status" value="1"/>
</dbReference>
<dbReference type="GO" id="GO:0005524">
    <property type="term" value="F:ATP binding"/>
    <property type="evidence" value="ECO:0007669"/>
    <property type="project" value="InterPro"/>
</dbReference>
<evidence type="ECO:0000313" key="7">
    <source>
        <dbReference type="Proteomes" id="UP000271469"/>
    </source>
</evidence>
<dbReference type="InterPro" id="IPR038718">
    <property type="entry name" value="SNF2-like_sf"/>
</dbReference>
<dbReference type="InterPro" id="IPR049730">
    <property type="entry name" value="SNF2/RAD54-like_C"/>
</dbReference>
<dbReference type="SMART" id="SM00490">
    <property type="entry name" value="HELICc"/>
    <property type="match status" value="1"/>
</dbReference>
<organism evidence="6 7">
    <name type="scientific">Gordonia insulae</name>
    <dbReference type="NCBI Taxonomy" id="2420509"/>
    <lineage>
        <taxon>Bacteria</taxon>
        <taxon>Bacillati</taxon>
        <taxon>Actinomycetota</taxon>
        <taxon>Actinomycetes</taxon>
        <taxon>Mycobacteriales</taxon>
        <taxon>Gordoniaceae</taxon>
        <taxon>Gordonia</taxon>
    </lineage>
</organism>
<evidence type="ECO:0000256" key="2">
    <source>
        <dbReference type="PROSITE-ProRule" id="PRU00325"/>
    </source>
</evidence>
<dbReference type="InterPro" id="IPR027417">
    <property type="entry name" value="P-loop_NTPase"/>
</dbReference>
<dbReference type="OrthoDB" id="9760715at2"/>
<dbReference type="EMBL" id="CP033972">
    <property type="protein sequence ID" value="AZG47110.1"/>
    <property type="molecule type" value="Genomic_DNA"/>
</dbReference>
<protein>
    <recommendedName>
        <fullName evidence="8">RNA polymerase-associated protein RapA</fullName>
    </recommendedName>
</protein>
<evidence type="ECO:0008006" key="8">
    <source>
        <dbReference type="Google" id="ProtNLM"/>
    </source>
</evidence>
<dbReference type="CDD" id="cd18793">
    <property type="entry name" value="SF2_C_SNF"/>
    <property type="match status" value="1"/>
</dbReference>
<dbReference type="Gene3D" id="3.40.50.300">
    <property type="entry name" value="P-loop containing nucleotide triphosphate hydrolases"/>
    <property type="match status" value="1"/>
</dbReference>
<dbReference type="Pfam" id="PF04434">
    <property type="entry name" value="SWIM"/>
    <property type="match status" value="1"/>
</dbReference>
<dbReference type="Gene3D" id="3.40.50.10810">
    <property type="entry name" value="Tandem AAA-ATPase domain"/>
    <property type="match status" value="1"/>
</dbReference>
<evidence type="ECO:0000256" key="1">
    <source>
        <dbReference type="ARBA" id="ARBA00022801"/>
    </source>
</evidence>
<keyword evidence="1" id="KW-0378">Hydrolase</keyword>
<feature type="domain" description="Helicase ATP-binding" evidence="4">
    <location>
        <begin position="676"/>
        <end position="838"/>
    </location>
</feature>
<dbReference type="PROSITE" id="PS50966">
    <property type="entry name" value="ZF_SWIM"/>
    <property type="match status" value="1"/>
</dbReference>
<evidence type="ECO:0000259" key="5">
    <source>
        <dbReference type="PROSITE" id="PS51194"/>
    </source>
</evidence>
<feature type="domain" description="Helicase C-terminal" evidence="5">
    <location>
        <begin position="959"/>
        <end position="1127"/>
    </location>
</feature>
<dbReference type="AlphaFoldDB" id="A0A3G8JSF5"/>